<organism evidence="2">
    <name type="scientific">Rhizophora mucronata</name>
    <name type="common">Asiatic mangrove</name>
    <dbReference type="NCBI Taxonomy" id="61149"/>
    <lineage>
        <taxon>Eukaryota</taxon>
        <taxon>Viridiplantae</taxon>
        <taxon>Streptophyta</taxon>
        <taxon>Embryophyta</taxon>
        <taxon>Tracheophyta</taxon>
        <taxon>Spermatophyta</taxon>
        <taxon>Magnoliopsida</taxon>
        <taxon>eudicotyledons</taxon>
        <taxon>Gunneridae</taxon>
        <taxon>Pentapetalae</taxon>
        <taxon>rosids</taxon>
        <taxon>fabids</taxon>
        <taxon>Malpighiales</taxon>
        <taxon>Rhizophoraceae</taxon>
        <taxon>Rhizophora</taxon>
    </lineage>
</organism>
<accession>A0A2P2KK24</accession>
<feature type="region of interest" description="Disordered" evidence="1">
    <location>
        <begin position="24"/>
        <end position="54"/>
    </location>
</feature>
<evidence type="ECO:0000256" key="1">
    <source>
        <dbReference type="SAM" id="MobiDB-lite"/>
    </source>
</evidence>
<protein>
    <submittedName>
        <fullName evidence="2">Uncharacterized protein</fullName>
    </submittedName>
</protein>
<name>A0A2P2KK24_RHIMU</name>
<dbReference type="EMBL" id="GGEC01025575">
    <property type="protein sequence ID" value="MBX06059.1"/>
    <property type="molecule type" value="Transcribed_RNA"/>
</dbReference>
<reference evidence="2" key="1">
    <citation type="submission" date="2018-02" db="EMBL/GenBank/DDBJ databases">
        <title>Rhizophora mucronata_Transcriptome.</title>
        <authorList>
            <person name="Meera S.P."/>
            <person name="Sreeshan A."/>
            <person name="Augustine A."/>
        </authorList>
    </citation>
    <scope>NUCLEOTIDE SEQUENCE</scope>
    <source>
        <tissue evidence="2">Leaf</tissue>
    </source>
</reference>
<proteinExistence type="predicted"/>
<evidence type="ECO:0000313" key="2">
    <source>
        <dbReference type="EMBL" id="MBX06059.1"/>
    </source>
</evidence>
<sequence length="54" mass="5411">MPFLLVKELHGSIEPAGHKITETSTSFTTSLSSSNPSDPTSFGTAAAAAATSTG</sequence>
<dbReference type="AlphaFoldDB" id="A0A2P2KK24"/>